<dbReference type="PANTHER" id="PTHR30050:SF2">
    <property type="entry name" value="CHROMOSOMAL REPLICATION INITIATOR PROTEIN DNAA"/>
    <property type="match status" value="1"/>
</dbReference>
<dbReference type="EMBL" id="UNSC01000004">
    <property type="protein sequence ID" value="SZD72940.1"/>
    <property type="molecule type" value="Genomic_DNA"/>
</dbReference>
<dbReference type="SUPFAM" id="SSF52540">
    <property type="entry name" value="P-loop containing nucleoside triphosphate hydrolases"/>
    <property type="match status" value="1"/>
</dbReference>
<feature type="binding site" evidence="8">
    <location>
        <position position="181"/>
    </location>
    <ligand>
        <name>ATP</name>
        <dbReference type="ChEBI" id="CHEBI:30616"/>
    </ligand>
</feature>
<keyword evidence="15" id="KW-1185">Reference proteome</keyword>
<name>A0A383U0B6_9FLAO</name>
<proteinExistence type="inferred from homology"/>
<dbReference type="Proteomes" id="UP000262142">
    <property type="component" value="Unassembled WGS sequence"/>
</dbReference>
<evidence type="ECO:0000256" key="7">
    <source>
        <dbReference type="ARBA" id="ARBA00023125"/>
    </source>
</evidence>
<dbReference type="Pfam" id="PF11638">
    <property type="entry name" value="DnaA_N"/>
    <property type="match status" value="1"/>
</dbReference>
<keyword evidence="6 8" id="KW-0446">Lipid-binding</keyword>
<dbReference type="GO" id="GO:0003688">
    <property type="term" value="F:DNA replication origin binding"/>
    <property type="evidence" value="ECO:0007669"/>
    <property type="project" value="UniProtKB-UniRule"/>
</dbReference>
<dbReference type="Pfam" id="PF00308">
    <property type="entry name" value="Bac_DnaA"/>
    <property type="match status" value="1"/>
</dbReference>
<dbReference type="InterPro" id="IPR013317">
    <property type="entry name" value="DnaA_dom"/>
</dbReference>
<dbReference type="CDD" id="cd00009">
    <property type="entry name" value="AAA"/>
    <property type="match status" value="1"/>
</dbReference>
<comment type="similarity">
    <text evidence="1 8 11">Belongs to the DnaA family.</text>
</comment>
<keyword evidence="3 8" id="KW-0235">DNA replication</keyword>
<dbReference type="SMART" id="SM00382">
    <property type="entry name" value="AAA"/>
    <property type="match status" value="1"/>
</dbReference>
<feature type="binding site" evidence="8">
    <location>
        <position position="185"/>
    </location>
    <ligand>
        <name>ATP</name>
        <dbReference type="ChEBI" id="CHEBI:30616"/>
    </ligand>
</feature>
<evidence type="ECO:0000256" key="5">
    <source>
        <dbReference type="ARBA" id="ARBA00022840"/>
    </source>
</evidence>
<dbReference type="InterPro" id="IPR001957">
    <property type="entry name" value="Chromosome_initiator_DnaA"/>
</dbReference>
<evidence type="ECO:0000259" key="13">
    <source>
        <dbReference type="SMART" id="SM00760"/>
    </source>
</evidence>
<evidence type="ECO:0000256" key="3">
    <source>
        <dbReference type="ARBA" id="ARBA00022705"/>
    </source>
</evidence>
<protein>
    <recommendedName>
        <fullName evidence="8 9">Chromosomal replication initiator protein DnaA</fullName>
    </recommendedName>
</protein>
<dbReference type="PRINTS" id="PR00051">
    <property type="entry name" value="DNAA"/>
</dbReference>
<feature type="domain" description="AAA+ ATPase" evidence="12">
    <location>
        <begin position="170"/>
        <end position="300"/>
    </location>
</feature>
<dbReference type="FunFam" id="3.40.50.300:FF:000668">
    <property type="entry name" value="Chromosomal replication initiator protein DnaA"/>
    <property type="match status" value="1"/>
</dbReference>
<dbReference type="InterPro" id="IPR010921">
    <property type="entry name" value="Trp_repressor/repl_initiator"/>
</dbReference>
<dbReference type="GO" id="GO:0006275">
    <property type="term" value="P:regulation of DNA replication"/>
    <property type="evidence" value="ECO:0007669"/>
    <property type="project" value="UniProtKB-UniRule"/>
</dbReference>
<dbReference type="InterPro" id="IPR038454">
    <property type="entry name" value="DnaA_N_sf"/>
</dbReference>
<dbReference type="InterPro" id="IPR013159">
    <property type="entry name" value="DnaA_C"/>
</dbReference>
<feature type="region of interest" description="Domain IV, binds dsDNA" evidence="8">
    <location>
        <begin position="354"/>
        <end position="475"/>
    </location>
</feature>
<reference evidence="14 15" key="1">
    <citation type="submission" date="2018-09" db="EMBL/GenBank/DDBJ databases">
        <authorList>
            <consortium name="Pathogen Informatics"/>
        </authorList>
    </citation>
    <scope>NUCLEOTIDE SEQUENCE [LARGE SCALE GENOMIC DNA]</scope>
    <source>
        <strain evidence="14 15">OH-22767</strain>
    </source>
</reference>
<dbReference type="GO" id="GO:0008289">
    <property type="term" value="F:lipid binding"/>
    <property type="evidence" value="ECO:0007669"/>
    <property type="project" value="UniProtKB-KW"/>
</dbReference>
<evidence type="ECO:0000256" key="11">
    <source>
        <dbReference type="RuleBase" id="RU004227"/>
    </source>
</evidence>
<dbReference type="Gene3D" id="3.40.50.300">
    <property type="entry name" value="P-loop containing nucleotide triphosphate hydrolases"/>
    <property type="match status" value="1"/>
</dbReference>
<organism evidence="14 15">
    <name type="scientific">Candidatus Ornithobacterium hominis</name>
    <dbReference type="NCBI Taxonomy" id="2497989"/>
    <lineage>
        <taxon>Bacteria</taxon>
        <taxon>Pseudomonadati</taxon>
        <taxon>Bacteroidota</taxon>
        <taxon>Flavobacteriia</taxon>
        <taxon>Flavobacteriales</taxon>
        <taxon>Weeksellaceae</taxon>
        <taxon>Ornithobacterium</taxon>
    </lineage>
</organism>
<evidence type="ECO:0000256" key="4">
    <source>
        <dbReference type="ARBA" id="ARBA00022741"/>
    </source>
</evidence>
<comment type="caution">
    <text evidence="8">Lacks conserved residue(s) required for the propagation of feature annotation.</text>
</comment>
<sequence>MSKTAASVWGNCLSFIQDNISEQAFHTWFEPTKATKLDGNILTVQVPSKFFYEWLEEHYIKLLKASLQKELGKDAKLIYSIVMEKKITNKDPYTVNIPSSNKEKVLKQELDAPLSSNKIKSPFAIPGIQKLKIDSQLNINYSFNSFIEGETNRLARSAGKAIAKRPGGTSFNPLFIYGGVGLGKTHLAHAIGLEVKEKHPEKTVLYVSMEKFSNQYQSATRSNNRNDFVNFYQMIDVLIIDDVQFLSGKKGTQDVFFHIFNDLHQRGNQLVLTSDKAPVDIQDVDQRLISRFKWGLSADLQIPEYELRLEILKSKLEKGGIELDPEVTTYIAKNIKTNIREIEGALNSLVARSVLNRKEITVDLAEKVLSDLIKNQRKEISIDYIQNVVCDYFKIPVEKVQSKTRKRDIVQARQLAMYFSKQYTNASLQSIGTQIGKRDHATVLHACKTVKNLAETDKVFKGYVDDLRRKIGIAE</sequence>
<dbReference type="Pfam" id="PF08299">
    <property type="entry name" value="Bac_DnaA_C"/>
    <property type="match status" value="1"/>
</dbReference>
<dbReference type="Gene3D" id="1.10.1750.10">
    <property type="match status" value="1"/>
</dbReference>
<evidence type="ECO:0000256" key="6">
    <source>
        <dbReference type="ARBA" id="ARBA00023121"/>
    </source>
</evidence>
<dbReference type="AlphaFoldDB" id="A0A383U0B6"/>
<dbReference type="Gene3D" id="3.30.300.180">
    <property type="match status" value="1"/>
</dbReference>
<dbReference type="CDD" id="cd06571">
    <property type="entry name" value="Bac_DnaA_C"/>
    <property type="match status" value="1"/>
</dbReference>
<keyword evidence="5 8" id="KW-0067">ATP-binding</keyword>
<feature type="binding site" evidence="8">
    <location>
        <position position="184"/>
    </location>
    <ligand>
        <name>ATP</name>
        <dbReference type="ChEBI" id="CHEBI:30616"/>
    </ligand>
</feature>
<evidence type="ECO:0000256" key="1">
    <source>
        <dbReference type="ARBA" id="ARBA00006583"/>
    </source>
</evidence>
<dbReference type="InterPro" id="IPR024633">
    <property type="entry name" value="DnaA_N_dom"/>
</dbReference>
<dbReference type="PROSITE" id="PS01008">
    <property type="entry name" value="DNAA"/>
    <property type="match status" value="1"/>
</dbReference>
<evidence type="ECO:0000256" key="9">
    <source>
        <dbReference type="NCBIfam" id="TIGR00362"/>
    </source>
</evidence>
<dbReference type="InterPro" id="IPR003593">
    <property type="entry name" value="AAA+_ATPase"/>
</dbReference>
<dbReference type="OrthoDB" id="9807019at2"/>
<accession>A0A383U0B6</accession>
<dbReference type="GO" id="GO:0005737">
    <property type="term" value="C:cytoplasm"/>
    <property type="evidence" value="ECO:0007669"/>
    <property type="project" value="UniProtKB-SubCell"/>
</dbReference>
<keyword evidence="7 8" id="KW-0238">DNA-binding</keyword>
<dbReference type="SUPFAM" id="SSF48295">
    <property type="entry name" value="TrpR-like"/>
    <property type="match status" value="1"/>
</dbReference>
<feature type="region of interest" description="Domain I, interacts with DnaA modulators" evidence="8">
    <location>
        <begin position="1"/>
        <end position="92"/>
    </location>
</feature>
<gene>
    <name evidence="8 14" type="primary">dnaA</name>
    <name evidence="14" type="ORF">SAMEA104719789_01055</name>
</gene>
<comment type="function">
    <text evidence="8 10">Plays an essential role in the initiation and regulation of chromosomal replication. ATP-DnaA binds to the origin of replication (oriC) to initiate formation of the DNA replication initiation complex once per cell cycle. Binds the DnaA box (a 9 base pair repeat at the origin) and separates the double-stranded (ds)DNA. Forms a right-handed helical filament on oriC DNA; dsDNA binds to the exterior of the filament while single-stranded (ss)DNA is stabiized in the filament's interior. The ATP-DnaA-oriC complex binds and stabilizes one strand of the AT-rich DNA unwinding element (DUE), permitting loading of DNA polymerase. After initiation quickly degrades to an ADP-DnaA complex that is not apt for DNA replication. Binds acidic phospholipids.</text>
</comment>
<evidence type="ECO:0000313" key="14">
    <source>
        <dbReference type="EMBL" id="SZD72940.1"/>
    </source>
</evidence>
<dbReference type="InterPro" id="IPR018312">
    <property type="entry name" value="Chromosome_initiator_DnaA_CS"/>
</dbReference>
<dbReference type="NCBIfam" id="TIGR00362">
    <property type="entry name" value="DnaA"/>
    <property type="match status" value="1"/>
</dbReference>
<dbReference type="SMART" id="SM00760">
    <property type="entry name" value="Bac_DnaA_C"/>
    <property type="match status" value="1"/>
</dbReference>
<feature type="binding site" evidence="8">
    <location>
        <position position="183"/>
    </location>
    <ligand>
        <name>ATP</name>
        <dbReference type="ChEBI" id="CHEBI:30616"/>
    </ligand>
</feature>
<dbReference type="GO" id="GO:0005886">
    <property type="term" value="C:plasma membrane"/>
    <property type="evidence" value="ECO:0007669"/>
    <property type="project" value="TreeGrafter"/>
</dbReference>
<keyword evidence="2 8" id="KW-0963">Cytoplasm</keyword>
<evidence type="ECO:0000256" key="10">
    <source>
        <dbReference type="RuleBase" id="RU000577"/>
    </source>
</evidence>
<evidence type="ECO:0000256" key="8">
    <source>
        <dbReference type="HAMAP-Rule" id="MF_00377"/>
    </source>
</evidence>
<dbReference type="PANTHER" id="PTHR30050">
    <property type="entry name" value="CHROMOSOMAL REPLICATION INITIATOR PROTEIN DNAA"/>
    <property type="match status" value="1"/>
</dbReference>
<dbReference type="Gene3D" id="1.10.8.60">
    <property type="match status" value="1"/>
</dbReference>
<comment type="subunit">
    <text evidence="8">Oligomerizes as a right-handed, spiral filament on DNA at oriC.</text>
</comment>
<dbReference type="GO" id="GO:0005524">
    <property type="term" value="F:ATP binding"/>
    <property type="evidence" value="ECO:0007669"/>
    <property type="project" value="UniProtKB-UniRule"/>
</dbReference>
<comment type="domain">
    <text evidence="8">Domain I is involved in oligomerization and binding regulators, domain II is flexibile and of varying length in different bacteria, domain III forms the AAA+ region, while domain IV binds dsDNA.</text>
</comment>
<keyword evidence="4 8" id="KW-0547">Nucleotide-binding</keyword>
<evidence type="ECO:0000313" key="15">
    <source>
        <dbReference type="Proteomes" id="UP000262142"/>
    </source>
</evidence>
<dbReference type="RefSeq" id="WP_119058023.1">
    <property type="nucleotide sequence ID" value="NZ_UNSC01000004.1"/>
</dbReference>
<dbReference type="InterPro" id="IPR027417">
    <property type="entry name" value="P-loop_NTPase"/>
</dbReference>
<dbReference type="InterPro" id="IPR020591">
    <property type="entry name" value="Chromosome_initiator_DnaA-like"/>
</dbReference>
<evidence type="ECO:0000256" key="2">
    <source>
        <dbReference type="ARBA" id="ARBA00022490"/>
    </source>
</evidence>
<evidence type="ECO:0000259" key="12">
    <source>
        <dbReference type="SMART" id="SM00382"/>
    </source>
</evidence>
<dbReference type="GO" id="GO:0006270">
    <property type="term" value="P:DNA replication initiation"/>
    <property type="evidence" value="ECO:0007669"/>
    <property type="project" value="UniProtKB-UniRule"/>
</dbReference>
<comment type="subcellular location">
    <subcellularLocation>
        <location evidence="8">Cytoplasm</location>
    </subcellularLocation>
</comment>
<dbReference type="HAMAP" id="MF_00377">
    <property type="entry name" value="DnaA_bact"/>
    <property type="match status" value="1"/>
</dbReference>
<feature type="domain" description="Chromosomal replication initiator DnaA C-terminal" evidence="13">
    <location>
        <begin position="381"/>
        <end position="450"/>
    </location>
</feature>